<proteinExistence type="predicted"/>
<dbReference type="PANTHER" id="PTHR43737">
    <property type="entry name" value="BLL7424 PROTEIN"/>
    <property type="match status" value="1"/>
</dbReference>
<gene>
    <name evidence="1" type="ORF">ENQ76_09450</name>
</gene>
<protein>
    <submittedName>
        <fullName evidence="1">DUF1501 domain-containing protein</fullName>
    </submittedName>
</protein>
<comment type="caution">
    <text evidence="1">The sequence shown here is derived from an EMBL/GenBank/DDBJ whole genome shotgun (WGS) entry which is preliminary data.</text>
</comment>
<dbReference type="PROSITE" id="PS51318">
    <property type="entry name" value="TAT"/>
    <property type="match status" value="1"/>
</dbReference>
<dbReference type="InterPro" id="IPR006311">
    <property type="entry name" value="TAT_signal"/>
</dbReference>
<dbReference type="Pfam" id="PF07394">
    <property type="entry name" value="DUF1501"/>
    <property type="match status" value="1"/>
</dbReference>
<dbReference type="PANTHER" id="PTHR43737:SF1">
    <property type="entry name" value="DUF1501 DOMAIN-CONTAINING PROTEIN"/>
    <property type="match status" value="1"/>
</dbReference>
<accession>A0A7C2PAN0</accession>
<dbReference type="InterPro" id="IPR010869">
    <property type="entry name" value="DUF1501"/>
</dbReference>
<reference evidence="1" key="1">
    <citation type="journal article" date="2020" name="mSystems">
        <title>Genome- and Community-Level Interaction Insights into Carbon Utilization and Element Cycling Functions of Hydrothermarchaeota in Hydrothermal Sediment.</title>
        <authorList>
            <person name="Zhou Z."/>
            <person name="Liu Y."/>
            <person name="Xu W."/>
            <person name="Pan J."/>
            <person name="Luo Z.H."/>
            <person name="Li M."/>
        </authorList>
    </citation>
    <scope>NUCLEOTIDE SEQUENCE [LARGE SCALE GENOMIC DNA]</scope>
    <source>
        <strain evidence="1">SpSt-339</strain>
    </source>
</reference>
<organism evidence="1">
    <name type="scientific">Schlesneria paludicola</name>
    <dbReference type="NCBI Taxonomy" id="360056"/>
    <lineage>
        <taxon>Bacteria</taxon>
        <taxon>Pseudomonadati</taxon>
        <taxon>Planctomycetota</taxon>
        <taxon>Planctomycetia</taxon>
        <taxon>Planctomycetales</taxon>
        <taxon>Planctomycetaceae</taxon>
        <taxon>Schlesneria</taxon>
    </lineage>
</organism>
<dbReference type="EMBL" id="DSOK01000267">
    <property type="protein sequence ID" value="HEN15676.1"/>
    <property type="molecule type" value="Genomic_DNA"/>
</dbReference>
<name>A0A7C2PAN0_9PLAN</name>
<evidence type="ECO:0000313" key="1">
    <source>
        <dbReference type="EMBL" id="HEN15676.1"/>
    </source>
</evidence>
<sequence length="400" mass="42536">MSRNQPTRREFLRAAGAAGILSLTGTAPQWTRCLAADALRKTDRILVMIQLAGGNDGLNTFVPFQNDEYHKARPGIGLGAEAVLKLDDELGLHPTLTGFRKLWDAGRLAIVDGVGYPHPDRSHFRSMDIWHSAQPDSIDPRTGWIGRVLDNAAQSGQPLEAAGIGIAKAPLAMTGRQTASPTIQRLEEFRLLEPAALGFVPSDATSGDGDLGYLQQTAITTLASAERLKSLPGKASSSSGYPSTGLGGHLHLVGQMIAAELPTRVFFVSLDGFDTHAQQAPGHAALLAELSGAVAAFVTDLDERGLSDRVLIAGFSEFGRRVKENGSLGTDHGAAASLFAITPAGRGGRYGQMPSLTDLDDGDLKFTTDFRRVYATLLERWLGVPSEPVLGGKYEPLGFA</sequence>
<dbReference type="AlphaFoldDB" id="A0A7C2PAN0"/>